<reference evidence="2 3" key="1">
    <citation type="submission" date="2024-01" db="EMBL/GenBank/DDBJ databases">
        <title>Draft genome sequences of three bacterial strains isolated from Acacia saligna represent a potential new species within the genus Rhizobium.</title>
        <authorList>
            <person name="Tambong J.T."/>
            <person name="Mnasri B."/>
        </authorList>
    </citation>
    <scope>NUCLEOTIDE SEQUENCE [LARGE SCALE GENOMIC DNA]</scope>
    <source>
        <strain evidence="2 3">1AS12I</strain>
    </source>
</reference>
<feature type="transmembrane region" description="Helical" evidence="1">
    <location>
        <begin position="93"/>
        <end position="115"/>
    </location>
</feature>
<accession>A0ABU8CWN7</accession>
<keyword evidence="1" id="KW-0472">Membrane</keyword>
<organism evidence="2 3">
    <name type="scientific">Rhizobium aouanii</name>
    <dbReference type="NCBI Taxonomy" id="3118145"/>
    <lineage>
        <taxon>Bacteria</taxon>
        <taxon>Pseudomonadati</taxon>
        <taxon>Pseudomonadota</taxon>
        <taxon>Alphaproteobacteria</taxon>
        <taxon>Hyphomicrobiales</taxon>
        <taxon>Rhizobiaceae</taxon>
        <taxon>Rhizobium/Agrobacterium group</taxon>
        <taxon>Rhizobium</taxon>
    </lineage>
</organism>
<feature type="transmembrane region" description="Helical" evidence="1">
    <location>
        <begin position="266"/>
        <end position="294"/>
    </location>
</feature>
<feature type="transmembrane region" description="Helical" evidence="1">
    <location>
        <begin position="21"/>
        <end position="45"/>
    </location>
</feature>
<sequence length="460" mass="48223">MMTLSAAMTKVRSLLMNQAVLLLNAGMLGLGTLMTAILGFVYWWFAARSFSAEAVGLAAAAISLMNLLANLGEVGLGPFLMGEIGRQKRAGPFLTGALLASFTASIMMGLIYLAIAAFTSTQLGSIVGSSATDLFFVAACALTAVTLVLDQALVGLLRSGLQLARNVVFAASKLLLLIALGLALGRATSGLAIFTTWFTGQLVSLVVVAGLLVYAGRRVFHRPEIRAFRPVLGQVFGHHTLSMAVQAPALLLPFVVTVMLSAEINAAFYAAWTVLNVALLVPASLASVLFAIALREPELFPARLRLSLGLSMLVCAATALAFLFLSRFMLWIFNPAYAVIAGNGLQFLGVAAFGMALKYHYLAVQRVRRRLGLATLVLTGGAVLEIAAAVGGAQFGIAGTANFWVIAVSLEGLFLCPALYWATRHTATQSTIAPSAAAGVSTYGSNSLDQTDQIGIASRA</sequence>
<gene>
    <name evidence="2" type="ORF">V8Q02_32610</name>
</gene>
<dbReference type="RefSeq" id="WP_335916415.1">
    <property type="nucleotide sequence ID" value="NZ_JBAMYB010000027.1"/>
</dbReference>
<feature type="transmembrane region" description="Helical" evidence="1">
    <location>
        <begin position="336"/>
        <end position="359"/>
    </location>
</feature>
<feature type="transmembrane region" description="Helical" evidence="1">
    <location>
        <begin position="166"/>
        <end position="185"/>
    </location>
</feature>
<evidence type="ECO:0000256" key="1">
    <source>
        <dbReference type="SAM" id="Phobius"/>
    </source>
</evidence>
<comment type="caution">
    <text evidence="2">The sequence shown here is derived from an EMBL/GenBank/DDBJ whole genome shotgun (WGS) entry which is preliminary data.</text>
</comment>
<evidence type="ECO:0008006" key="4">
    <source>
        <dbReference type="Google" id="ProtNLM"/>
    </source>
</evidence>
<keyword evidence="3" id="KW-1185">Reference proteome</keyword>
<feature type="transmembrane region" description="Helical" evidence="1">
    <location>
        <begin position="306"/>
        <end position="330"/>
    </location>
</feature>
<evidence type="ECO:0000313" key="3">
    <source>
        <dbReference type="Proteomes" id="UP001531129"/>
    </source>
</evidence>
<feature type="transmembrane region" description="Helical" evidence="1">
    <location>
        <begin position="236"/>
        <end position="260"/>
    </location>
</feature>
<feature type="transmembrane region" description="Helical" evidence="1">
    <location>
        <begin position="371"/>
        <end position="397"/>
    </location>
</feature>
<keyword evidence="1" id="KW-0812">Transmembrane</keyword>
<dbReference type="EMBL" id="JBAMYC010000028">
    <property type="protein sequence ID" value="MEI1252697.1"/>
    <property type="molecule type" value="Genomic_DNA"/>
</dbReference>
<feature type="transmembrane region" description="Helical" evidence="1">
    <location>
        <begin position="191"/>
        <end position="215"/>
    </location>
</feature>
<proteinExistence type="predicted"/>
<feature type="transmembrane region" description="Helical" evidence="1">
    <location>
        <begin position="57"/>
        <end position="81"/>
    </location>
</feature>
<name>A0ABU8CWN7_9HYPH</name>
<feature type="transmembrane region" description="Helical" evidence="1">
    <location>
        <begin position="403"/>
        <end position="422"/>
    </location>
</feature>
<keyword evidence="1" id="KW-1133">Transmembrane helix</keyword>
<evidence type="ECO:0000313" key="2">
    <source>
        <dbReference type="EMBL" id="MEI1252697.1"/>
    </source>
</evidence>
<dbReference type="Proteomes" id="UP001531129">
    <property type="component" value="Unassembled WGS sequence"/>
</dbReference>
<protein>
    <recommendedName>
        <fullName evidence="4">Oligosaccharide flippase family protein</fullName>
    </recommendedName>
</protein>
<feature type="transmembrane region" description="Helical" evidence="1">
    <location>
        <begin position="135"/>
        <end position="154"/>
    </location>
</feature>